<dbReference type="CDD" id="cd23948">
    <property type="entry name" value="FAD_synthase"/>
    <property type="match status" value="1"/>
</dbReference>
<keyword evidence="4" id="KW-0288">FMN</keyword>
<dbReference type="InterPro" id="IPR002500">
    <property type="entry name" value="PAPS_reduct_dom"/>
</dbReference>
<comment type="pathway">
    <text evidence="1">Cofactor biosynthesis; FAD biosynthesis; FAD from FMN: step 1/1.</text>
</comment>
<reference evidence="15 16" key="1">
    <citation type="journal article" date="2015" name="Plant Cell">
        <title>Oil accumulation by the oleaginous diatom Fistulifera solaris as revealed by the genome and transcriptome.</title>
        <authorList>
            <person name="Tanaka T."/>
            <person name="Maeda Y."/>
            <person name="Veluchamy A."/>
            <person name="Tanaka M."/>
            <person name="Abida H."/>
            <person name="Marechal E."/>
            <person name="Bowler C."/>
            <person name="Muto M."/>
            <person name="Sunaga Y."/>
            <person name="Tanaka M."/>
            <person name="Yoshino T."/>
            <person name="Taniguchi T."/>
            <person name="Fukuda Y."/>
            <person name="Nemoto M."/>
            <person name="Matsumoto M."/>
            <person name="Wong P.S."/>
            <person name="Aburatani S."/>
            <person name="Fujibuchi W."/>
        </authorList>
    </citation>
    <scope>NUCLEOTIDE SEQUENCE [LARGE SCALE GENOMIC DNA]</scope>
    <source>
        <strain evidence="15 16">JPCC DA0580</strain>
    </source>
</reference>
<dbReference type="Pfam" id="PF00994">
    <property type="entry name" value="MoCF_biosynth"/>
    <property type="match status" value="1"/>
</dbReference>
<evidence type="ECO:0000256" key="8">
    <source>
        <dbReference type="ARBA" id="ARBA00022827"/>
    </source>
</evidence>
<dbReference type="InterPro" id="IPR056596">
    <property type="entry name" value="FLAD1_M"/>
</dbReference>
<keyword evidence="7" id="KW-0547">Nucleotide-binding</keyword>
<dbReference type="InterPro" id="IPR014729">
    <property type="entry name" value="Rossmann-like_a/b/a_fold"/>
</dbReference>
<dbReference type="AlphaFoldDB" id="A0A1Z5K9D5"/>
<dbReference type="PANTHER" id="PTHR23293:SF9">
    <property type="entry name" value="FAD SYNTHASE"/>
    <property type="match status" value="1"/>
</dbReference>
<organism evidence="15 16">
    <name type="scientific">Fistulifera solaris</name>
    <name type="common">Oleaginous diatom</name>
    <dbReference type="NCBI Taxonomy" id="1519565"/>
    <lineage>
        <taxon>Eukaryota</taxon>
        <taxon>Sar</taxon>
        <taxon>Stramenopiles</taxon>
        <taxon>Ochrophyta</taxon>
        <taxon>Bacillariophyta</taxon>
        <taxon>Bacillariophyceae</taxon>
        <taxon>Bacillariophycidae</taxon>
        <taxon>Naviculales</taxon>
        <taxon>Naviculaceae</taxon>
        <taxon>Fistulifera</taxon>
    </lineage>
</organism>
<feature type="compositionally biased region" description="Polar residues" evidence="13">
    <location>
        <begin position="291"/>
        <end position="302"/>
    </location>
</feature>
<feature type="region of interest" description="Disordered" evidence="13">
    <location>
        <begin position="285"/>
        <end position="310"/>
    </location>
</feature>
<evidence type="ECO:0000256" key="12">
    <source>
        <dbReference type="ARBA" id="ARBA00049494"/>
    </source>
</evidence>
<evidence type="ECO:0000256" key="2">
    <source>
        <dbReference type="ARBA" id="ARBA00012393"/>
    </source>
</evidence>
<evidence type="ECO:0000256" key="13">
    <source>
        <dbReference type="SAM" id="MobiDB-lite"/>
    </source>
</evidence>
<dbReference type="Proteomes" id="UP000198406">
    <property type="component" value="Unassembled WGS sequence"/>
</dbReference>
<evidence type="ECO:0000313" key="15">
    <source>
        <dbReference type="EMBL" id="GAX22889.1"/>
    </source>
</evidence>
<evidence type="ECO:0000256" key="6">
    <source>
        <dbReference type="ARBA" id="ARBA00022695"/>
    </source>
</evidence>
<evidence type="ECO:0000256" key="7">
    <source>
        <dbReference type="ARBA" id="ARBA00022741"/>
    </source>
</evidence>
<dbReference type="InParanoid" id="A0A1Z5K9D5"/>
<dbReference type="InterPro" id="IPR036425">
    <property type="entry name" value="MoaB/Mog-like_dom_sf"/>
</dbReference>
<keyword evidence="6 15" id="KW-0548">Nucleotidyltransferase</keyword>
<dbReference type="EMBL" id="BDSP01000191">
    <property type="protein sequence ID" value="GAX22889.1"/>
    <property type="molecule type" value="Genomic_DNA"/>
</dbReference>
<dbReference type="Pfam" id="PF24102">
    <property type="entry name" value="FLAD1_M"/>
    <property type="match status" value="1"/>
</dbReference>
<dbReference type="GO" id="GO:0003919">
    <property type="term" value="F:FMN adenylyltransferase activity"/>
    <property type="evidence" value="ECO:0007669"/>
    <property type="project" value="UniProtKB-EC"/>
</dbReference>
<keyword evidence="9" id="KW-0067">ATP-binding</keyword>
<keyword evidence="8" id="KW-0274">FAD</keyword>
<dbReference type="OrthoDB" id="270728at2759"/>
<evidence type="ECO:0000256" key="11">
    <source>
        <dbReference type="ARBA" id="ARBA00031871"/>
    </source>
</evidence>
<comment type="caution">
    <text evidence="15">The sequence shown here is derived from an EMBL/GenBank/DDBJ whole genome shotgun (WGS) entry which is preliminary data.</text>
</comment>
<keyword evidence="3" id="KW-0285">Flavoprotein</keyword>
<dbReference type="CDD" id="cd00885">
    <property type="entry name" value="cinA"/>
    <property type="match status" value="1"/>
</dbReference>
<dbReference type="Gene3D" id="3.40.980.10">
    <property type="entry name" value="MoaB/Mog-like domain"/>
    <property type="match status" value="1"/>
</dbReference>
<gene>
    <name evidence="15" type="ORF">FisN_24Lh174</name>
</gene>
<dbReference type="SUPFAM" id="SSF52402">
    <property type="entry name" value="Adenine nucleotide alpha hydrolases-like"/>
    <property type="match status" value="1"/>
</dbReference>
<keyword evidence="16" id="KW-1185">Reference proteome</keyword>
<dbReference type="GO" id="GO:0006747">
    <property type="term" value="P:FAD biosynthetic process"/>
    <property type="evidence" value="ECO:0007669"/>
    <property type="project" value="TreeGrafter"/>
</dbReference>
<dbReference type="GO" id="GO:0005524">
    <property type="term" value="F:ATP binding"/>
    <property type="evidence" value="ECO:0007669"/>
    <property type="project" value="UniProtKB-KW"/>
</dbReference>
<dbReference type="SUPFAM" id="SSF53218">
    <property type="entry name" value="Molybdenum cofactor biosynthesis proteins"/>
    <property type="match status" value="1"/>
</dbReference>
<evidence type="ECO:0000259" key="14">
    <source>
        <dbReference type="SMART" id="SM00852"/>
    </source>
</evidence>
<dbReference type="InterPro" id="IPR001453">
    <property type="entry name" value="MoaB/Mog_dom"/>
</dbReference>
<evidence type="ECO:0000313" key="16">
    <source>
        <dbReference type="Proteomes" id="UP000198406"/>
    </source>
</evidence>
<dbReference type="EC" id="2.7.7.2" evidence="2"/>
<sequence>MATIRCQETIPSWRTLDRENPAAALQHRGLWTEAQILDAHTLYQKLTQCNDSYIKDYFESSLKVLHQALRLYGAASVICSFNGGKDAVAILHLLRAALAHYYVENPHVPRYRPRVIYFDNPDEFQEILAFVRQSVEDYELEMIAFERGVKFAEGLDVLVSNNCLDLSSSQTSPMAFVLGTRTTDPNAGDQGIFAPSSSYMPPFMRVNPILDWSYGHIWHFLRFFHLPYCPLYDQGYTSLGTVLDTLPCPALAVAGIHEGDADCNVPEYWPAYMLRDYDQERAGRISKQKAKASNSTVQQTELSSPESSSAHLSSYSIVKPTQNGVTVPDQAEDESCVSYQPDNDSPRTVGMLVIGDEILKGRTADTNTHAAAKALRKHNVHLKRVVVVSDDLEDICHEIQRLEQQVDIIITSGGVGPTHDDVTIKSVAAALQCDLELHDEMVDLLRDKMNTDHSAELTEAQVKMATLPRTSKLRYLSENPKDWPVLQCQNIFILPGVPEFFEKKIENVAEYLSCQLERSEAYKVVLSVDENLIVSVLNKVVENHPSVTIGSYPYLSHPEVKTVITVEGRLLPAMTGVRNSTVTKREGFSSKDLMDRNVKMALDELIKTLPEGSILRVENEDQFLFD</sequence>
<name>A0A1Z5K9D5_FISSO</name>
<keyword evidence="5 15" id="KW-0808">Transferase</keyword>
<evidence type="ECO:0000256" key="3">
    <source>
        <dbReference type="ARBA" id="ARBA00022630"/>
    </source>
</evidence>
<feature type="domain" description="MoaB/Mog" evidence="14">
    <location>
        <begin position="350"/>
        <end position="515"/>
    </location>
</feature>
<comment type="catalytic activity">
    <reaction evidence="12">
        <text>FMN + ATP + H(+) = FAD + diphosphate</text>
        <dbReference type="Rhea" id="RHEA:17237"/>
        <dbReference type="ChEBI" id="CHEBI:15378"/>
        <dbReference type="ChEBI" id="CHEBI:30616"/>
        <dbReference type="ChEBI" id="CHEBI:33019"/>
        <dbReference type="ChEBI" id="CHEBI:57692"/>
        <dbReference type="ChEBI" id="CHEBI:58210"/>
        <dbReference type="EC" id="2.7.7.2"/>
    </reaction>
</comment>
<evidence type="ECO:0000256" key="5">
    <source>
        <dbReference type="ARBA" id="ARBA00022679"/>
    </source>
</evidence>
<dbReference type="Pfam" id="PF01507">
    <property type="entry name" value="PAPS_reduct"/>
    <property type="match status" value="1"/>
</dbReference>
<proteinExistence type="predicted"/>
<protein>
    <recommendedName>
        <fullName evidence="2">FAD synthase</fullName>
        <ecNumber evidence="2">2.7.7.2</ecNumber>
    </recommendedName>
    <alternativeName>
        <fullName evidence="10">FAD pyrophosphorylase</fullName>
    </alternativeName>
    <alternativeName>
        <fullName evidence="11">FMN adenylyltransferase</fullName>
    </alternativeName>
</protein>
<dbReference type="SMART" id="SM00852">
    <property type="entry name" value="MoCF_biosynth"/>
    <property type="match status" value="1"/>
</dbReference>
<evidence type="ECO:0000256" key="1">
    <source>
        <dbReference type="ARBA" id="ARBA00004726"/>
    </source>
</evidence>
<accession>A0A1Z5K9D5</accession>
<dbReference type="Gene3D" id="3.40.50.620">
    <property type="entry name" value="HUPs"/>
    <property type="match status" value="1"/>
</dbReference>
<evidence type="ECO:0000256" key="10">
    <source>
        <dbReference type="ARBA" id="ARBA00031145"/>
    </source>
</evidence>
<evidence type="ECO:0000256" key="4">
    <source>
        <dbReference type="ARBA" id="ARBA00022643"/>
    </source>
</evidence>
<evidence type="ECO:0000256" key="9">
    <source>
        <dbReference type="ARBA" id="ARBA00022840"/>
    </source>
</evidence>
<dbReference type="PANTHER" id="PTHR23293">
    <property type="entry name" value="FAD SYNTHETASE-RELATED FMN ADENYLYLTRANSFERASE"/>
    <property type="match status" value="1"/>
</dbReference>